<feature type="domain" description="Peptidase C39-like" evidence="2">
    <location>
        <begin position="269"/>
        <end position="378"/>
    </location>
</feature>
<dbReference type="InterPro" id="IPR039564">
    <property type="entry name" value="Peptidase_C39-like"/>
</dbReference>
<evidence type="ECO:0000313" key="3">
    <source>
        <dbReference type="EMBL" id="HIZ38916.1"/>
    </source>
</evidence>
<dbReference type="Proteomes" id="UP000824049">
    <property type="component" value="Unassembled WGS sequence"/>
</dbReference>
<reference evidence="3" key="2">
    <citation type="submission" date="2021-04" db="EMBL/GenBank/DDBJ databases">
        <authorList>
            <person name="Gilroy R."/>
        </authorList>
    </citation>
    <scope>NUCLEOTIDE SEQUENCE</scope>
    <source>
        <strain evidence="3">CHK179-28034</strain>
    </source>
</reference>
<dbReference type="Pfam" id="PF13529">
    <property type="entry name" value="Peptidase_C39_2"/>
    <property type="match status" value="1"/>
</dbReference>
<reference evidence="3" key="1">
    <citation type="journal article" date="2021" name="PeerJ">
        <title>Extensive microbial diversity within the chicken gut microbiome revealed by metagenomics and culture.</title>
        <authorList>
            <person name="Gilroy R."/>
            <person name="Ravi A."/>
            <person name="Getino M."/>
            <person name="Pursley I."/>
            <person name="Horton D.L."/>
            <person name="Alikhan N.F."/>
            <person name="Baker D."/>
            <person name="Gharbi K."/>
            <person name="Hall N."/>
            <person name="Watson M."/>
            <person name="Adriaenssens E.M."/>
            <person name="Foster-Nyarko E."/>
            <person name="Jarju S."/>
            <person name="Secka A."/>
            <person name="Antonio M."/>
            <person name="Oren A."/>
            <person name="Chaudhuri R.R."/>
            <person name="La Ragione R."/>
            <person name="Hildebrand F."/>
            <person name="Pallen M.J."/>
        </authorList>
    </citation>
    <scope>NUCLEOTIDE SEQUENCE</scope>
    <source>
        <strain evidence="3">CHK179-28034</strain>
    </source>
</reference>
<protein>
    <submittedName>
        <fullName evidence="3">C39 family peptidase</fullName>
    </submittedName>
</protein>
<proteinExistence type="predicted"/>
<feature type="signal peptide" evidence="1">
    <location>
        <begin position="1"/>
        <end position="22"/>
    </location>
</feature>
<gene>
    <name evidence="3" type="ORF">H9968_03170</name>
</gene>
<dbReference type="Gene3D" id="3.90.70.10">
    <property type="entry name" value="Cysteine proteinases"/>
    <property type="match status" value="1"/>
</dbReference>
<sequence>MKRYALFFVFLGLLLSFQPVYAFEHGYTISSDAISATVRHDLAVCHSMGGDFKEYIPSFTGITAVRVSDSWYEVEYEDNSGRNYGYVTREDFLYNCLVYDGREKQLLADGSYVFRYYHSASSGVAALRFVNQTSGQTGAAFTCRITCVGDNCFQIRRSDTGQYLLSDRLFASSGSSSLWGSSEGAGTFRFTRKGDFYGIQDVSTNRYFGHSAAGLPAFTSRPDISWRLNRTQKAVGKNSLRVFTQFDADWADVYYGKGENPDPSTNNFCTSGCGVFAVMNSIYSLTGQYANPRQLADYAVDKHYRIEGYGTDSGYFRAAAEEFGYKYGFRYDGSGESLTQLKKKLNQGSTAIAYVPGHYVTIVDYDKKSGKFLLLDPHYLPKRGTSSFGDWVSEKDLTEGNLYAQMFYYYEAMDY</sequence>
<evidence type="ECO:0000259" key="2">
    <source>
        <dbReference type="Pfam" id="PF13529"/>
    </source>
</evidence>
<dbReference type="AlphaFoldDB" id="A0A9D2J6Y3"/>
<organism evidence="3 4">
    <name type="scientific">Candidatus Anaerobutyricum stercoris</name>
    <dbReference type="NCBI Taxonomy" id="2838457"/>
    <lineage>
        <taxon>Bacteria</taxon>
        <taxon>Bacillati</taxon>
        <taxon>Bacillota</taxon>
        <taxon>Clostridia</taxon>
        <taxon>Lachnospirales</taxon>
        <taxon>Lachnospiraceae</taxon>
        <taxon>Anaerobutyricum</taxon>
    </lineage>
</organism>
<accession>A0A9D2J6Y3</accession>
<comment type="caution">
    <text evidence="3">The sequence shown here is derived from an EMBL/GenBank/DDBJ whole genome shotgun (WGS) entry which is preliminary data.</text>
</comment>
<keyword evidence="1" id="KW-0732">Signal</keyword>
<feature type="chain" id="PRO_5039555074" evidence="1">
    <location>
        <begin position="23"/>
        <end position="415"/>
    </location>
</feature>
<name>A0A9D2J6Y3_9FIRM</name>
<evidence type="ECO:0000313" key="4">
    <source>
        <dbReference type="Proteomes" id="UP000824049"/>
    </source>
</evidence>
<dbReference type="EMBL" id="DXBR01000036">
    <property type="protein sequence ID" value="HIZ38916.1"/>
    <property type="molecule type" value="Genomic_DNA"/>
</dbReference>
<evidence type="ECO:0000256" key="1">
    <source>
        <dbReference type="SAM" id="SignalP"/>
    </source>
</evidence>